<protein>
    <submittedName>
        <fullName evidence="2">Uncharacterized protein</fullName>
    </submittedName>
</protein>
<feature type="signal peptide" evidence="1">
    <location>
        <begin position="1"/>
        <end position="20"/>
    </location>
</feature>
<organism evidence="2 3">
    <name type="scientific">Gimesia maris</name>
    <dbReference type="NCBI Taxonomy" id="122"/>
    <lineage>
        <taxon>Bacteria</taxon>
        <taxon>Pseudomonadati</taxon>
        <taxon>Planctomycetota</taxon>
        <taxon>Planctomycetia</taxon>
        <taxon>Planctomycetales</taxon>
        <taxon>Planctomycetaceae</taxon>
        <taxon>Gimesia</taxon>
    </lineage>
</organism>
<proteinExistence type="predicted"/>
<dbReference type="EMBL" id="DQAY01000142">
    <property type="protein sequence ID" value="HCO25916.1"/>
    <property type="molecule type" value="Genomic_DNA"/>
</dbReference>
<evidence type="ECO:0000313" key="3">
    <source>
        <dbReference type="Proteomes" id="UP000263642"/>
    </source>
</evidence>
<name>A0A3D3RBD3_9PLAN</name>
<reference evidence="2 3" key="1">
    <citation type="journal article" date="2018" name="Nat. Biotechnol.">
        <title>A standardized bacterial taxonomy based on genome phylogeny substantially revises the tree of life.</title>
        <authorList>
            <person name="Parks D.H."/>
            <person name="Chuvochina M."/>
            <person name="Waite D.W."/>
            <person name="Rinke C."/>
            <person name="Skarshewski A."/>
            <person name="Chaumeil P.A."/>
            <person name="Hugenholtz P."/>
        </authorList>
    </citation>
    <scope>NUCLEOTIDE SEQUENCE [LARGE SCALE GENOMIC DNA]</scope>
    <source>
        <strain evidence="2">UBA9375</strain>
    </source>
</reference>
<sequence length="132" mass="14029">MVYRPSSALRLLLIAVAVCAVNLMSLDSAQATCGDYLSHAGQNDTSVTDLLTEPTQLPPAMPCSGPGCQKHRPDPVPETPVLVITVLKPACPVGFETLKSEQRQTRLVSCSTLLCSSANRARIDRPPQLSGS</sequence>
<dbReference type="Proteomes" id="UP000263642">
    <property type="component" value="Unassembled WGS sequence"/>
</dbReference>
<evidence type="ECO:0000256" key="1">
    <source>
        <dbReference type="SAM" id="SignalP"/>
    </source>
</evidence>
<evidence type="ECO:0000313" key="2">
    <source>
        <dbReference type="EMBL" id="HCO25916.1"/>
    </source>
</evidence>
<gene>
    <name evidence="2" type="ORF">DIT97_23890</name>
</gene>
<feature type="chain" id="PRO_5017597454" evidence="1">
    <location>
        <begin position="21"/>
        <end position="132"/>
    </location>
</feature>
<keyword evidence="1" id="KW-0732">Signal</keyword>
<dbReference type="AlphaFoldDB" id="A0A3D3RBD3"/>
<accession>A0A3D3RBD3</accession>
<comment type="caution">
    <text evidence="2">The sequence shown here is derived from an EMBL/GenBank/DDBJ whole genome shotgun (WGS) entry which is preliminary data.</text>
</comment>